<accession>A0ABP8NQ72</accession>
<evidence type="ECO:0000313" key="1">
    <source>
        <dbReference type="EMBL" id="GAA4469919.1"/>
    </source>
</evidence>
<dbReference type="Proteomes" id="UP001500840">
    <property type="component" value="Unassembled WGS sequence"/>
</dbReference>
<organism evidence="1 2">
    <name type="scientific">Novipirellula rosea</name>
    <dbReference type="NCBI Taxonomy" id="1031540"/>
    <lineage>
        <taxon>Bacteria</taxon>
        <taxon>Pseudomonadati</taxon>
        <taxon>Planctomycetota</taxon>
        <taxon>Planctomycetia</taxon>
        <taxon>Pirellulales</taxon>
        <taxon>Pirellulaceae</taxon>
        <taxon>Novipirellula</taxon>
    </lineage>
</organism>
<comment type="caution">
    <text evidence="1">The sequence shown here is derived from an EMBL/GenBank/DDBJ whole genome shotgun (WGS) entry which is preliminary data.</text>
</comment>
<name>A0ABP8NQ72_9BACT</name>
<keyword evidence="2" id="KW-1185">Reference proteome</keyword>
<proteinExistence type="predicted"/>
<gene>
    <name evidence="1" type="ORF">GCM10023156_62640</name>
</gene>
<protein>
    <submittedName>
        <fullName evidence="1">Uncharacterized protein</fullName>
    </submittedName>
</protein>
<reference evidence="2" key="1">
    <citation type="journal article" date="2019" name="Int. J. Syst. Evol. Microbiol.">
        <title>The Global Catalogue of Microorganisms (GCM) 10K type strain sequencing project: providing services to taxonomists for standard genome sequencing and annotation.</title>
        <authorList>
            <consortium name="The Broad Institute Genomics Platform"/>
            <consortium name="The Broad Institute Genome Sequencing Center for Infectious Disease"/>
            <person name="Wu L."/>
            <person name="Ma J."/>
        </authorList>
    </citation>
    <scope>NUCLEOTIDE SEQUENCE [LARGE SCALE GENOMIC DNA]</scope>
    <source>
        <strain evidence="2">JCM 17759</strain>
    </source>
</reference>
<sequence>MVIVASLAASIIILAWTWRPAEEPTQMAHSGHSHHSGHAMNAAAINFQDTVSLQQQDIGLAMQTLAKKYEGREASLDEVVKNVGFKPIVQSPLPSGARLVSAQLLTMPQCNCVEGECMCGPGLCNCVACVCERPDGSTFLVIEQCHGQNVNFGDLPVQLVQRGDHELHVTSNEKSLAVTWTANRTRKVAFGLRDLNEMDQLLAVN</sequence>
<dbReference type="EMBL" id="BAABGA010000107">
    <property type="protein sequence ID" value="GAA4469919.1"/>
    <property type="molecule type" value="Genomic_DNA"/>
</dbReference>
<evidence type="ECO:0000313" key="2">
    <source>
        <dbReference type="Proteomes" id="UP001500840"/>
    </source>
</evidence>